<dbReference type="EMBL" id="CM018206">
    <property type="protein sequence ID" value="KAB2081759.1"/>
    <property type="molecule type" value="Genomic_DNA"/>
</dbReference>
<organism evidence="1 2">
    <name type="scientific">Gossypium barbadense</name>
    <name type="common">Sea Island cotton</name>
    <name type="synonym">Hibiscus barbadensis</name>
    <dbReference type="NCBI Taxonomy" id="3634"/>
    <lineage>
        <taxon>Eukaryota</taxon>
        <taxon>Viridiplantae</taxon>
        <taxon>Streptophyta</taxon>
        <taxon>Embryophyta</taxon>
        <taxon>Tracheophyta</taxon>
        <taxon>Spermatophyta</taxon>
        <taxon>Magnoliopsida</taxon>
        <taxon>eudicotyledons</taxon>
        <taxon>Gunneridae</taxon>
        <taxon>Pentapetalae</taxon>
        <taxon>rosids</taxon>
        <taxon>malvids</taxon>
        <taxon>Malvales</taxon>
        <taxon>Malvaceae</taxon>
        <taxon>Malvoideae</taxon>
        <taxon>Gossypium</taxon>
    </lineage>
</organism>
<proteinExistence type="predicted"/>
<gene>
    <name evidence="1" type="ORF">ES319_A05G152700v1</name>
</gene>
<dbReference type="Proteomes" id="UP000327439">
    <property type="component" value="Chromosome A05"/>
</dbReference>
<dbReference type="AlphaFoldDB" id="A0A5J5VPZ0"/>
<sequence length="38" mass="4344">MHFHVIQRALPLAWTSLVGLDTPPLPGSRLFNSYMTYI</sequence>
<evidence type="ECO:0000313" key="1">
    <source>
        <dbReference type="EMBL" id="KAB2081759.1"/>
    </source>
</evidence>
<accession>A0A5J5VPZ0</accession>
<keyword evidence="2" id="KW-1185">Reference proteome</keyword>
<protein>
    <submittedName>
        <fullName evidence="1">Uncharacterized protein</fullName>
    </submittedName>
</protein>
<evidence type="ECO:0000313" key="2">
    <source>
        <dbReference type="Proteomes" id="UP000327439"/>
    </source>
</evidence>
<reference evidence="2" key="1">
    <citation type="journal article" date="2020" name="Nat. Genet.">
        <title>Genomic diversifications of five Gossypium allopolyploid species and their impact on cotton improvement.</title>
        <authorList>
            <person name="Chen Z.J."/>
            <person name="Sreedasyam A."/>
            <person name="Ando A."/>
            <person name="Song Q."/>
            <person name="De Santiago L.M."/>
            <person name="Hulse-Kemp A.M."/>
            <person name="Ding M."/>
            <person name="Ye W."/>
            <person name="Kirkbride R.C."/>
            <person name="Jenkins J."/>
            <person name="Plott C."/>
            <person name="Lovell J."/>
            <person name="Lin Y.M."/>
            <person name="Vaughn R."/>
            <person name="Liu B."/>
            <person name="Simpson S."/>
            <person name="Scheffler B.E."/>
            <person name="Wen L."/>
            <person name="Saski C.A."/>
            <person name="Grover C.E."/>
            <person name="Hu G."/>
            <person name="Conover J.L."/>
            <person name="Carlson J.W."/>
            <person name="Shu S."/>
            <person name="Boston L.B."/>
            <person name="Williams M."/>
            <person name="Peterson D.G."/>
            <person name="McGee K."/>
            <person name="Jones D.C."/>
            <person name="Wendel J.F."/>
            <person name="Stelly D.M."/>
            <person name="Grimwood J."/>
            <person name="Schmutz J."/>
        </authorList>
    </citation>
    <scope>NUCLEOTIDE SEQUENCE [LARGE SCALE GENOMIC DNA]</scope>
    <source>
        <strain evidence="2">cv. 3-79</strain>
    </source>
</reference>
<name>A0A5J5VPZ0_GOSBA</name>